<gene>
    <name evidence="8" type="ORF">LARI1_G001216</name>
</gene>
<feature type="region of interest" description="Disordered" evidence="5">
    <location>
        <begin position="410"/>
        <end position="443"/>
    </location>
</feature>
<feature type="domain" description="G-protein coupled receptors family 2 profile 2" evidence="7">
    <location>
        <begin position="44"/>
        <end position="342"/>
    </location>
</feature>
<feature type="transmembrane region" description="Helical" evidence="6">
    <location>
        <begin position="317"/>
        <end position="340"/>
    </location>
</feature>
<protein>
    <recommendedName>
        <fullName evidence="7">G-protein coupled receptors family 2 profile 2 domain-containing protein</fullName>
    </recommendedName>
</protein>
<feature type="transmembrane region" description="Helical" evidence="6">
    <location>
        <begin position="82"/>
        <end position="104"/>
    </location>
</feature>
<feature type="transmembrane region" description="Helical" evidence="6">
    <location>
        <begin position="208"/>
        <end position="229"/>
    </location>
</feature>
<feature type="transmembrane region" description="Helical" evidence="6">
    <location>
        <begin position="287"/>
        <end position="305"/>
    </location>
</feature>
<keyword evidence="9" id="KW-1185">Reference proteome</keyword>
<dbReference type="Pfam" id="PF05462">
    <property type="entry name" value="Dicty_CAR"/>
    <property type="match status" value="1"/>
</dbReference>
<dbReference type="AlphaFoldDB" id="A0A8T9BP06"/>
<dbReference type="GO" id="GO:0005886">
    <property type="term" value="C:plasma membrane"/>
    <property type="evidence" value="ECO:0007669"/>
    <property type="project" value="TreeGrafter"/>
</dbReference>
<sequence length="443" mass="48029">MPFLPDVASLLTARSSTGSDQVPAHASSSLDPLPQEVRNGMAAMGTIGLVSSISTLSLLGFITHRMVYWRRYYQHPLATNQIFVLIYNLLVADFQQALSFLLAFHWIAVDKLVGPSSLCFAQGWLIQIGDLSSGLWVLAIAVHTFINLVGQKQIPKTAFFAAVVAIWAFAITLTLIGPATYGPSFFVPAGAWCWIGEEHEKDRLTLHYAWIFISQLGSLMIYTSIFFFLKIRVSKSIKAQGSSQGSSTARSNDLAKLPKASTTTTVVGPSVDPFAVSRNRIMRTARYMVVYPLAYVALTLPLAVGRVSAMAHKQPPLLFFCVAGALMALSGIVDVALYVYTRKSLVKTSIGMKRNTQQAGNRLVNIQNPGSRSMFPGDGFGRMDGHTKLASDDGIAKDGVIMVSQSVTMSEESYETSGGVYAGAGRSESMKSLVKDDRGSDKS</sequence>
<keyword evidence="4 6" id="KW-0472">Membrane</keyword>
<accession>A0A8T9BP06</accession>
<organism evidence="8 9">
    <name type="scientific">Lachnellula arida</name>
    <dbReference type="NCBI Taxonomy" id="1316785"/>
    <lineage>
        <taxon>Eukaryota</taxon>
        <taxon>Fungi</taxon>
        <taxon>Dikarya</taxon>
        <taxon>Ascomycota</taxon>
        <taxon>Pezizomycotina</taxon>
        <taxon>Leotiomycetes</taxon>
        <taxon>Helotiales</taxon>
        <taxon>Lachnaceae</taxon>
        <taxon>Lachnellula</taxon>
    </lineage>
</organism>
<feature type="compositionally biased region" description="Basic and acidic residues" evidence="5">
    <location>
        <begin position="433"/>
        <end position="443"/>
    </location>
</feature>
<dbReference type="PANTHER" id="PTHR23112:SF37">
    <property type="entry name" value="G PROTEIN-COUPLED RECEPTOR GPR1"/>
    <property type="match status" value="1"/>
</dbReference>
<evidence type="ECO:0000256" key="5">
    <source>
        <dbReference type="SAM" id="MobiDB-lite"/>
    </source>
</evidence>
<evidence type="ECO:0000313" key="9">
    <source>
        <dbReference type="Proteomes" id="UP000469559"/>
    </source>
</evidence>
<comment type="caution">
    <text evidence="8">The sequence shown here is derived from an EMBL/GenBank/DDBJ whole genome shotgun (WGS) entry which is preliminary data.</text>
</comment>
<keyword evidence="2 6" id="KW-0812">Transmembrane</keyword>
<evidence type="ECO:0000256" key="4">
    <source>
        <dbReference type="ARBA" id="ARBA00023136"/>
    </source>
</evidence>
<keyword evidence="3 6" id="KW-1133">Transmembrane helix</keyword>
<dbReference type="OrthoDB" id="100006at2759"/>
<dbReference type="InterPro" id="IPR022596">
    <property type="entry name" value="GPR1/2/3_C"/>
</dbReference>
<evidence type="ECO:0000256" key="1">
    <source>
        <dbReference type="ARBA" id="ARBA00004141"/>
    </source>
</evidence>
<dbReference type="InterPro" id="IPR017981">
    <property type="entry name" value="GPCR_2-like_7TM"/>
</dbReference>
<evidence type="ECO:0000313" key="8">
    <source>
        <dbReference type="EMBL" id="TVY21738.1"/>
    </source>
</evidence>
<name>A0A8T9BP06_9HELO</name>
<proteinExistence type="predicted"/>
<feature type="transmembrane region" description="Helical" evidence="6">
    <location>
        <begin position="158"/>
        <end position="181"/>
    </location>
</feature>
<reference evidence="8 9" key="1">
    <citation type="submission" date="2018-05" db="EMBL/GenBank/DDBJ databases">
        <title>Whole genome sequencing for identification of molecular markers to develop diagnostic detection tools for the regulated plant pathogen Lachnellula willkommii.</title>
        <authorList>
            <person name="Giroux E."/>
            <person name="Bilodeau G."/>
        </authorList>
    </citation>
    <scope>NUCLEOTIDE SEQUENCE [LARGE SCALE GENOMIC DNA]</scope>
    <source>
        <strain evidence="8 9">CBS 203.66</strain>
    </source>
</reference>
<dbReference type="GO" id="GO:0004930">
    <property type="term" value="F:G protein-coupled receptor activity"/>
    <property type="evidence" value="ECO:0007669"/>
    <property type="project" value="TreeGrafter"/>
</dbReference>
<feature type="transmembrane region" description="Helical" evidence="6">
    <location>
        <begin position="41"/>
        <end position="62"/>
    </location>
</feature>
<dbReference type="PROSITE" id="PS50261">
    <property type="entry name" value="G_PROTEIN_RECEP_F2_4"/>
    <property type="match status" value="1"/>
</dbReference>
<dbReference type="SUPFAM" id="SSF81321">
    <property type="entry name" value="Family A G protein-coupled receptor-like"/>
    <property type="match status" value="1"/>
</dbReference>
<feature type="transmembrane region" description="Helical" evidence="6">
    <location>
        <begin position="124"/>
        <end position="146"/>
    </location>
</feature>
<dbReference type="Gene3D" id="1.20.1070.10">
    <property type="entry name" value="Rhodopsin 7-helix transmembrane proteins"/>
    <property type="match status" value="1"/>
</dbReference>
<dbReference type="GO" id="GO:0007189">
    <property type="term" value="P:adenylate cyclase-activating G protein-coupled receptor signaling pathway"/>
    <property type="evidence" value="ECO:0007669"/>
    <property type="project" value="TreeGrafter"/>
</dbReference>
<evidence type="ECO:0000256" key="6">
    <source>
        <dbReference type="SAM" id="Phobius"/>
    </source>
</evidence>
<dbReference type="EMBL" id="QGMF01000007">
    <property type="protein sequence ID" value="TVY21738.1"/>
    <property type="molecule type" value="Genomic_DNA"/>
</dbReference>
<dbReference type="GO" id="GO:0007166">
    <property type="term" value="P:cell surface receptor signaling pathway"/>
    <property type="evidence" value="ECO:0007669"/>
    <property type="project" value="InterPro"/>
</dbReference>
<comment type="subcellular location">
    <subcellularLocation>
        <location evidence="1">Membrane</location>
        <topology evidence="1">Multi-pass membrane protein</topology>
    </subcellularLocation>
</comment>
<dbReference type="Proteomes" id="UP000469559">
    <property type="component" value="Unassembled WGS sequence"/>
</dbReference>
<evidence type="ECO:0000259" key="7">
    <source>
        <dbReference type="PROSITE" id="PS50261"/>
    </source>
</evidence>
<evidence type="ECO:0000256" key="3">
    <source>
        <dbReference type="ARBA" id="ARBA00022989"/>
    </source>
</evidence>
<dbReference type="PANTHER" id="PTHR23112">
    <property type="entry name" value="G PROTEIN-COUPLED RECEPTOR 157-RELATED"/>
    <property type="match status" value="1"/>
</dbReference>
<dbReference type="Pfam" id="PF11970">
    <property type="entry name" value="GPR_Gpa2_C"/>
    <property type="match status" value="1"/>
</dbReference>
<evidence type="ECO:0000256" key="2">
    <source>
        <dbReference type="ARBA" id="ARBA00022692"/>
    </source>
</evidence>